<reference evidence="1 2" key="1">
    <citation type="journal article" date="2021" name="Elife">
        <title>Chloroplast acquisition without the gene transfer in kleptoplastic sea slugs, Plakobranchus ocellatus.</title>
        <authorList>
            <person name="Maeda T."/>
            <person name="Takahashi S."/>
            <person name="Yoshida T."/>
            <person name="Shimamura S."/>
            <person name="Takaki Y."/>
            <person name="Nagai Y."/>
            <person name="Toyoda A."/>
            <person name="Suzuki Y."/>
            <person name="Arimoto A."/>
            <person name="Ishii H."/>
            <person name="Satoh N."/>
            <person name="Nishiyama T."/>
            <person name="Hasebe M."/>
            <person name="Maruyama T."/>
            <person name="Minagawa J."/>
            <person name="Obokata J."/>
            <person name="Shigenobu S."/>
        </authorList>
    </citation>
    <scope>NUCLEOTIDE SEQUENCE [LARGE SCALE GENOMIC DNA]</scope>
</reference>
<evidence type="ECO:0000313" key="1">
    <source>
        <dbReference type="EMBL" id="GFR99339.1"/>
    </source>
</evidence>
<proteinExistence type="predicted"/>
<keyword evidence="2" id="KW-1185">Reference proteome</keyword>
<dbReference type="Proteomes" id="UP000762676">
    <property type="component" value="Unassembled WGS sequence"/>
</dbReference>
<organism evidence="1 2">
    <name type="scientific">Elysia marginata</name>
    <dbReference type="NCBI Taxonomy" id="1093978"/>
    <lineage>
        <taxon>Eukaryota</taxon>
        <taxon>Metazoa</taxon>
        <taxon>Spiralia</taxon>
        <taxon>Lophotrochozoa</taxon>
        <taxon>Mollusca</taxon>
        <taxon>Gastropoda</taxon>
        <taxon>Heterobranchia</taxon>
        <taxon>Euthyneura</taxon>
        <taxon>Panpulmonata</taxon>
        <taxon>Sacoglossa</taxon>
        <taxon>Placobranchoidea</taxon>
        <taxon>Plakobranchidae</taxon>
        <taxon>Elysia</taxon>
    </lineage>
</organism>
<evidence type="ECO:0008006" key="3">
    <source>
        <dbReference type="Google" id="ProtNLM"/>
    </source>
</evidence>
<dbReference type="AlphaFoldDB" id="A0AAV4HNS2"/>
<sequence length="104" mass="11722">MEYNLALQSISNKTNKDPLDRVQSQAVHFVSGGMCSTPTAACEIHTNIEPLGLQGDAAVMNRVKRYKRSDKSHPNRQLIDTWKPAGRLKQKSLMDIATYLHEKQ</sequence>
<dbReference type="EMBL" id="BMAT01009133">
    <property type="protein sequence ID" value="GFR99339.1"/>
    <property type="molecule type" value="Genomic_DNA"/>
</dbReference>
<name>A0AAV4HNS2_9GAST</name>
<protein>
    <recommendedName>
        <fullName evidence="3">MBD domain-containing protein</fullName>
    </recommendedName>
</protein>
<comment type="caution">
    <text evidence="1">The sequence shown here is derived from an EMBL/GenBank/DDBJ whole genome shotgun (WGS) entry which is preliminary data.</text>
</comment>
<evidence type="ECO:0000313" key="2">
    <source>
        <dbReference type="Proteomes" id="UP000762676"/>
    </source>
</evidence>
<gene>
    <name evidence="1" type="ORF">ElyMa_004526000</name>
</gene>
<accession>A0AAV4HNS2</accession>